<dbReference type="PROSITE" id="PS51935">
    <property type="entry name" value="NLPC_P60"/>
    <property type="match status" value="1"/>
</dbReference>
<evidence type="ECO:0000313" key="8">
    <source>
        <dbReference type="Proteomes" id="UP001139462"/>
    </source>
</evidence>
<feature type="signal peptide" evidence="5">
    <location>
        <begin position="1"/>
        <end position="17"/>
    </location>
</feature>
<protein>
    <submittedName>
        <fullName evidence="7">C40 family peptidase</fullName>
    </submittedName>
</protein>
<comment type="caution">
    <text evidence="7">The sequence shown here is derived from an EMBL/GenBank/DDBJ whole genome shotgun (WGS) entry which is preliminary data.</text>
</comment>
<keyword evidence="2" id="KW-0645">Protease</keyword>
<feature type="chain" id="PRO_5040883240" evidence="5">
    <location>
        <begin position="18"/>
        <end position="199"/>
    </location>
</feature>
<dbReference type="GO" id="GO:0008234">
    <property type="term" value="F:cysteine-type peptidase activity"/>
    <property type="evidence" value="ECO:0007669"/>
    <property type="project" value="UniProtKB-KW"/>
</dbReference>
<evidence type="ECO:0000256" key="5">
    <source>
        <dbReference type="SAM" id="SignalP"/>
    </source>
</evidence>
<dbReference type="Gene3D" id="3.90.1720.10">
    <property type="entry name" value="endopeptidase domain like (from Nostoc punctiforme)"/>
    <property type="match status" value="1"/>
</dbReference>
<keyword evidence="4" id="KW-0788">Thiol protease</keyword>
<keyword evidence="5" id="KW-0732">Signal</keyword>
<evidence type="ECO:0000256" key="1">
    <source>
        <dbReference type="ARBA" id="ARBA00007074"/>
    </source>
</evidence>
<keyword evidence="8" id="KW-1185">Reference proteome</keyword>
<dbReference type="SUPFAM" id="SSF54001">
    <property type="entry name" value="Cysteine proteinases"/>
    <property type="match status" value="1"/>
</dbReference>
<dbReference type="GO" id="GO:0006508">
    <property type="term" value="P:proteolysis"/>
    <property type="evidence" value="ECO:0007669"/>
    <property type="project" value="UniProtKB-KW"/>
</dbReference>
<dbReference type="InterPro" id="IPR000064">
    <property type="entry name" value="NLP_P60_dom"/>
</dbReference>
<dbReference type="Pfam" id="PF00877">
    <property type="entry name" value="NLPC_P60"/>
    <property type="match status" value="1"/>
</dbReference>
<dbReference type="AlphaFoldDB" id="A0A9X1U6S3"/>
<dbReference type="EMBL" id="JAIRBB010000008">
    <property type="protein sequence ID" value="MCG2431502.1"/>
    <property type="molecule type" value="Genomic_DNA"/>
</dbReference>
<reference evidence="7" key="1">
    <citation type="submission" date="2021-09" db="EMBL/GenBank/DDBJ databases">
        <title>Genome of Aequorivita sp. strain F64183.</title>
        <authorList>
            <person name="Wang Y."/>
        </authorList>
    </citation>
    <scope>NUCLEOTIDE SEQUENCE</scope>
    <source>
        <strain evidence="7">F64183</strain>
    </source>
</reference>
<evidence type="ECO:0000313" key="7">
    <source>
        <dbReference type="EMBL" id="MCG2431502.1"/>
    </source>
</evidence>
<evidence type="ECO:0000256" key="4">
    <source>
        <dbReference type="ARBA" id="ARBA00022807"/>
    </source>
</evidence>
<dbReference type="InterPro" id="IPR038765">
    <property type="entry name" value="Papain-like_cys_pep_sf"/>
</dbReference>
<name>A0A9X1U6S3_9FLAO</name>
<dbReference type="RefSeq" id="WP_237608597.1">
    <property type="nucleotide sequence ID" value="NZ_JAIRBB010000008.1"/>
</dbReference>
<evidence type="ECO:0000256" key="3">
    <source>
        <dbReference type="ARBA" id="ARBA00022801"/>
    </source>
</evidence>
<dbReference type="PANTHER" id="PTHR47053:SF1">
    <property type="entry name" value="MUREIN DD-ENDOPEPTIDASE MEPH-RELATED"/>
    <property type="match status" value="1"/>
</dbReference>
<comment type="similarity">
    <text evidence="1">Belongs to the peptidase C40 family.</text>
</comment>
<dbReference type="Proteomes" id="UP001139462">
    <property type="component" value="Unassembled WGS sequence"/>
</dbReference>
<dbReference type="PROSITE" id="PS51257">
    <property type="entry name" value="PROKAR_LIPOPROTEIN"/>
    <property type="match status" value="1"/>
</dbReference>
<accession>A0A9X1U6S3</accession>
<dbReference type="InterPro" id="IPR051202">
    <property type="entry name" value="Peptidase_C40"/>
</dbReference>
<dbReference type="PANTHER" id="PTHR47053">
    <property type="entry name" value="MUREIN DD-ENDOPEPTIDASE MEPH-RELATED"/>
    <property type="match status" value="1"/>
</dbReference>
<feature type="domain" description="NlpC/P60" evidence="6">
    <location>
        <begin position="71"/>
        <end position="197"/>
    </location>
</feature>
<proteinExistence type="inferred from homology"/>
<evidence type="ECO:0000256" key="2">
    <source>
        <dbReference type="ARBA" id="ARBA00022670"/>
    </source>
</evidence>
<organism evidence="7 8">
    <name type="scientific">Aequorivita xiaoshiensis</name>
    <dbReference type="NCBI Taxonomy" id="2874476"/>
    <lineage>
        <taxon>Bacteria</taxon>
        <taxon>Pseudomonadati</taxon>
        <taxon>Bacteroidota</taxon>
        <taxon>Flavobacteriia</taxon>
        <taxon>Flavobacteriales</taxon>
        <taxon>Flavobacteriaceae</taxon>
        <taxon>Aequorivita</taxon>
    </lineage>
</organism>
<sequence length="199" mass="22318">MKKILLLSFFTMFLVSCGTTRNTSNYPVTEKSNIKLNKKSIKNTTVQKNNTLSIEEPEEETFPDSADDKLEAIKHKIISYAKTFEGTRYKFGGTTEAGMDCSGLVCVAFEKENISLPRISRDMATKGIPVTKDEVEEGDLVFFKTSRRNTINHVGIIVEAIDGEIKFIHSSTSAGVIISSLNEAYWKKAFVSFRRVLEI</sequence>
<evidence type="ECO:0000259" key="6">
    <source>
        <dbReference type="PROSITE" id="PS51935"/>
    </source>
</evidence>
<keyword evidence="3" id="KW-0378">Hydrolase</keyword>
<gene>
    <name evidence="7" type="ORF">K8344_10265</name>
</gene>